<dbReference type="KEGG" id="ttz:FHG85_11145"/>
<evidence type="ECO:0000259" key="9">
    <source>
        <dbReference type="Pfam" id="PF13290"/>
    </source>
</evidence>
<feature type="domain" description="Beta-hexosaminidase bacterial type N-terminal" evidence="8">
    <location>
        <begin position="24"/>
        <end position="159"/>
    </location>
</feature>
<dbReference type="Gene3D" id="3.20.20.80">
    <property type="entry name" value="Glycosidases"/>
    <property type="match status" value="1"/>
</dbReference>
<dbReference type="InterPro" id="IPR059177">
    <property type="entry name" value="GH29D-like_dom"/>
</dbReference>
<evidence type="ECO:0000313" key="10">
    <source>
        <dbReference type="EMBL" id="QKG80795.1"/>
    </source>
</evidence>
<dbReference type="SUPFAM" id="SSF49785">
    <property type="entry name" value="Galactose-binding domain-like"/>
    <property type="match status" value="1"/>
</dbReference>
<evidence type="ECO:0000259" key="7">
    <source>
        <dbReference type="Pfam" id="PF00728"/>
    </source>
</evidence>
<keyword evidence="11" id="KW-1185">Reference proteome</keyword>
<dbReference type="Pfam" id="PF02838">
    <property type="entry name" value="Glyco_hydro_20b"/>
    <property type="match status" value="1"/>
</dbReference>
<dbReference type="SUPFAM" id="SSF51445">
    <property type="entry name" value="(Trans)glycosidases"/>
    <property type="match status" value="1"/>
</dbReference>
<dbReference type="CDD" id="cd06563">
    <property type="entry name" value="GH20_chitobiase-like"/>
    <property type="match status" value="1"/>
</dbReference>
<dbReference type="Proteomes" id="UP000500961">
    <property type="component" value="Chromosome"/>
</dbReference>
<evidence type="ECO:0000256" key="6">
    <source>
        <dbReference type="PIRSR" id="PIRSR625705-1"/>
    </source>
</evidence>
<feature type="domain" description="Glycoside hydrolase family 20 catalytic" evidence="7">
    <location>
        <begin position="163"/>
        <end position="484"/>
    </location>
</feature>
<dbReference type="SUPFAM" id="SSF55545">
    <property type="entry name" value="beta-N-acetylhexosaminidase-like domain"/>
    <property type="match status" value="1"/>
</dbReference>
<evidence type="ECO:0000313" key="11">
    <source>
        <dbReference type="Proteomes" id="UP000500961"/>
    </source>
</evidence>
<dbReference type="InterPro" id="IPR025705">
    <property type="entry name" value="Beta_hexosaminidase_sua/sub"/>
</dbReference>
<organism evidence="10 11">
    <name type="scientific">Tenuifilum thalassicum</name>
    <dbReference type="NCBI Taxonomy" id="2590900"/>
    <lineage>
        <taxon>Bacteria</taxon>
        <taxon>Pseudomonadati</taxon>
        <taxon>Bacteroidota</taxon>
        <taxon>Bacteroidia</taxon>
        <taxon>Bacteroidales</taxon>
        <taxon>Tenuifilaceae</taxon>
        <taxon>Tenuifilum</taxon>
    </lineage>
</organism>
<dbReference type="Gene3D" id="2.60.120.260">
    <property type="entry name" value="Galactose-binding domain-like"/>
    <property type="match status" value="1"/>
</dbReference>
<dbReference type="AlphaFoldDB" id="A0A7D3XM11"/>
<dbReference type="PRINTS" id="PR00738">
    <property type="entry name" value="GLHYDRLASE20"/>
</dbReference>
<feature type="active site" description="Proton donor" evidence="6">
    <location>
        <position position="328"/>
    </location>
</feature>
<evidence type="ECO:0000256" key="5">
    <source>
        <dbReference type="ARBA" id="ARBA00023295"/>
    </source>
</evidence>
<accession>A0A7D3XM11</accession>
<dbReference type="GO" id="GO:0030203">
    <property type="term" value="P:glycosaminoglycan metabolic process"/>
    <property type="evidence" value="ECO:0007669"/>
    <property type="project" value="TreeGrafter"/>
</dbReference>
<dbReference type="PROSITE" id="PS51257">
    <property type="entry name" value="PROKAR_LIPOPROTEIN"/>
    <property type="match status" value="1"/>
</dbReference>
<dbReference type="EC" id="3.2.1.52" evidence="3"/>
<evidence type="ECO:0000256" key="2">
    <source>
        <dbReference type="ARBA" id="ARBA00006285"/>
    </source>
</evidence>
<dbReference type="PANTHER" id="PTHR22600:SF57">
    <property type="entry name" value="BETA-N-ACETYLHEXOSAMINIDASE"/>
    <property type="match status" value="1"/>
</dbReference>
<dbReference type="Gene3D" id="3.30.379.10">
    <property type="entry name" value="Chitobiase/beta-hexosaminidase domain 2-like"/>
    <property type="match status" value="1"/>
</dbReference>
<dbReference type="InterPro" id="IPR029018">
    <property type="entry name" value="Hex-like_dom2"/>
</dbReference>
<evidence type="ECO:0000256" key="1">
    <source>
        <dbReference type="ARBA" id="ARBA00001231"/>
    </source>
</evidence>
<dbReference type="Pfam" id="PF00728">
    <property type="entry name" value="Glyco_hydro_20"/>
    <property type="match status" value="1"/>
</dbReference>
<dbReference type="EMBL" id="CP041345">
    <property type="protein sequence ID" value="QKG80795.1"/>
    <property type="molecule type" value="Genomic_DNA"/>
</dbReference>
<dbReference type="GO" id="GO:0004563">
    <property type="term" value="F:beta-N-acetylhexosaminidase activity"/>
    <property type="evidence" value="ECO:0007669"/>
    <property type="project" value="UniProtKB-EC"/>
</dbReference>
<protein>
    <recommendedName>
        <fullName evidence="3">beta-N-acetylhexosaminidase</fullName>
        <ecNumber evidence="3">3.2.1.52</ecNumber>
    </recommendedName>
</protein>
<proteinExistence type="inferred from homology"/>
<feature type="domain" description="GH29D-like beta-sandwich" evidence="9">
    <location>
        <begin position="532"/>
        <end position="587"/>
    </location>
</feature>
<dbReference type="GO" id="GO:0005975">
    <property type="term" value="P:carbohydrate metabolic process"/>
    <property type="evidence" value="ECO:0007669"/>
    <property type="project" value="InterPro"/>
</dbReference>
<dbReference type="PANTHER" id="PTHR22600">
    <property type="entry name" value="BETA-HEXOSAMINIDASE"/>
    <property type="match status" value="1"/>
</dbReference>
<dbReference type="Pfam" id="PF13290">
    <property type="entry name" value="CHB_HEX_C_1"/>
    <property type="match status" value="1"/>
</dbReference>
<dbReference type="RefSeq" id="WP_173075904.1">
    <property type="nucleotide sequence ID" value="NZ_CP041345.1"/>
</dbReference>
<dbReference type="InterPro" id="IPR015882">
    <property type="entry name" value="HEX_bac_N"/>
</dbReference>
<dbReference type="InterPro" id="IPR015883">
    <property type="entry name" value="Glyco_hydro_20_cat"/>
</dbReference>
<evidence type="ECO:0000256" key="3">
    <source>
        <dbReference type="ARBA" id="ARBA00012663"/>
    </source>
</evidence>
<comment type="catalytic activity">
    <reaction evidence="1">
        <text>Hydrolysis of terminal non-reducing N-acetyl-D-hexosamine residues in N-acetyl-beta-D-hexosaminides.</text>
        <dbReference type="EC" id="3.2.1.52"/>
    </reaction>
</comment>
<name>A0A7D3XM11_9BACT</name>
<evidence type="ECO:0000256" key="4">
    <source>
        <dbReference type="ARBA" id="ARBA00022801"/>
    </source>
</evidence>
<reference evidence="10 11" key="1">
    <citation type="submission" date="2019-07" db="EMBL/GenBank/DDBJ databases">
        <title>Thalassofilum flectens gen. nov., sp. nov., a novel moderate thermophilic anaerobe from a shallow sea hot spring in Kunashir Island (Russia), representing a new family in the order Bacteroidales, and proposal of Thalassofilacea fam. nov.</title>
        <authorList>
            <person name="Kochetkova T.V."/>
            <person name="Podosokorskaya O.A."/>
            <person name="Novikov A."/>
            <person name="Elcheninov A.G."/>
            <person name="Toshchakov S.V."/>
            <person name="Kublanov I.V."/>
        </authorList>
    </citation>
    <scope>NUCLEOTIDE SEQUENCE [LARGE SCALE GENOMIC DNA]</scope>
    <source>
        <strain evidence="10 11">38-H</strain>
    </source>
</reference>
<keyword evidence="4 10" id="KW-0378">Hydrolase</keyword>
<sequence length="753" mass="84789">MMRNLLFSIIALVAITSCRQPNQVSIIPKPVHLKELKGKFTISNKTTVFANSTDSAAKENAAYLLDFLNDKGIGCIEGRNDQNVPSQNSIFLTSDECPDSLGTEGYILEITPKQIIIKANRSSGFFYAIQTLRQLFPSDFESNSFNAHKISIPCLAIVDKPRFSWRGMNLDCCRHFMEKDFVKRYIDLLAYHKMNVLHWHLTEDQGWRIEIKEYPKLTSVGAWRTNADGTVYGGFYTQDDVREIVAYATKRHVMIVPEIEMPGHSVAALAAYPHLSCTGKPLKVETNWGVFKDIYCAGNDSTFIFLQDVLSEIVQLFPSPYIHIGGDEAPKYRWENCPKCQARLHREKLDNYEELQRYFISRISKFLESKGKTIIGWDEILEGGRPHNAIVQAWRGIDRASEALKANAPVIVSPTSHCYFDYSVEVTSLQKVYSFNPIPEGADSARYDLVLGGECNMWTERAPQETVDSKVFPRFLAISEVLWTYPVERDYDEFLKRVRYHYNRLNALGVSYGLEQSAVSFKSKVGDDGKSIVVELFEGQDNLDIRYTTNGDEPTAISSLYRKPISLTQSTTVRAAAFSNGVRVGEVFERSFAISKSLNKPVELAYSPAEKYLGGGLNALVDGRLGTEKYNDGIWQAVQGDDIIATVDLGSIQTVSTISVGFLKNTPSWIFLPKRVEFYHSSNGKDFLPFGFKDNPVNPKQEGVTIFRFKADAKKSIATRWIKVVAINPGPCPDWHPASGSPTWLFADEIVVE</sequence>
<dbReference type="InterPro" id="IPR017853">
    <property type="entry name" value="GH"/>
</dbReference>
<keyword evidence="5" id="KW-0326">Glycosidase</keyword>
<evidence type="ECO:0000259" key="8">
    <source>
        <dbReference type="Pfam" id="PF02838"/>
    </source>
</evidence>
<dbReference type="InterPro" id="IPR008979">
    <property type="entry name" value="Galactose-bd-like_sf"/>
</dbReference>
<comment type="similarity">
    <text evidence="2">Belongs to the glycosyl hydrolase 20 family.</text>
</comment>
<dbReference type="GO" id="GO:0016020">
    <property type="term" value="C:membrane"/>
    <property type="evidence" value="ECO:0007669"/>
    <property type="project" value="TreeGrafter"/>
</dbReference>
<gene>
    <name evidence="10" type="ORF">FHG85_11145</name>
</gene>